<keyword evidence="3" id="KW-0813">Transport</keyword>
<comment type="subcellular location">
    <subcellularLocation>
        <location evidence="1">Membrane</location>
        <topology evidence="1">Multi-pass membrane protein</topology>
    </subcellularLocation>
</comment>
<feature type="region of interest" description="Disordered" evidence="9">
    <location>
        <begin position="271"/>
        <end position="300"/>
    </location>
</feature>
<evidence type="ECO:0000256" key="2">
    <source>
        <dbReference type="ARBA" id="ARBA00007079"/>
    </source>
</evidence>
<evidence type="ECO:0000313" key="12">
    <source>
        <dbReference type="Proteomes" id="UP000245207"/>
    </source>
</evidence>
<evidence type="ECO:0000256" key="9">
    <source>
        <dbReference type="SAM" id="MobiDB-lite"/>
    </source>
</evidence>
<dbReference type="GO" id="GO:0015743">
    <property type="term" value="P:malate transport"/>
    <property type="evidence" value="ECO:0007669"/>
    <property type="project" value="InterPro"/>
</dbReference>
<dbReference type="STRING" id="35608.A0A2U1M810"/>
<feature type="transmembrane region" description="Helical" evidence="10">
    <location>
        <begin position="51"/>
        <end position="70"/>
    </location>
</feature>
<comment type="similarity">
    <text evidence="2">Belongs to the aromatic acid exporter (TC 2.A.85) family.</text>
</comment>
<accession>A0A2U1M810</accession>
<feature type="compositionally biased region" description="Basic and acidic residues" evidence="9">
    <location>
        <begin position="271"/>
        <end position="282"/>
    </location>
</feature>
<dbReference type="PANTHER" id="PTHR31086">
    <property type="entry name" value="ALUMINUM-ACTIVATED MALATE TRANSPORTER 10"/>
    <property type="match status" value="1"/>
</dbReference>
<keyword evidence="7 10" id="KW-0472">Membrane</keyword>
<feature type="transmembrane region" description="Helical" evidence="10">
    <location>
        <begin position="150"/>
        <end position="169"/>
    </location>
</feature>
<evidence type="ECO:0000256" key="8">
    <source>
        <dbReference type="ARBA" id="ARBA00023303"/>
    </source>
</evidence>
<comment type="caution">
    <text evidence="11">The sequence shown here is derived from an EMBL/GenBank/DDBJ whole genome shotgun (WGS) entry which is preliminary data.</text>
</comment>
<dbReference type="GO" id="GO:0016020">
    <property type="term" value="C:membrane"/>
    <property type="evidence" value="ECO:0007669"/>
    <property type="project" value="UniProtKB-SubCell"/>
</dbReference>
<dbReference type="OrthoDB" id="68611at2759"/>
<keyword evidence="8" id="KW-0407">Ion channel</keyword>
<evidence type="ECO:0000256" key="3">
    <source>
        <dbReference type="ARBA" id="ARBA00022448"/>
    </source>
</evidence>
<evidence type="ECO:0000256" key="1">
    <source>
        <dbReference type="ARBA" id="ARBA00004141"/>
    </source>
</evidence>
<dbReference type="GO" id="GO:0034220">
    <property type="term" value="P:monoatomic ion transmembrane transport"/>
    <property type="evidence" value="ECO:0007669"/>
    <property type="project" value="UniProtKB-KW"/>
</dbReference>
<name>A0A2U1M810_ARTAN</name>
<feature type="transmembrane region" description="Helical" evidence="10">
    <location>
        <begin position="108"/>
        <end position="138"/>
    </location>
</feature>
<organism evidence="11 12">
    <name type="scientific">Artemisia annua</name>
    <name type="common">Sweet wormwood</name>
    <dbReference type="NCBI Taxonomy" id="35608"/>
    <lineage>
        <taxon>Eukaryota</taxon>
        <taxon>Viridiplantae</taxon>
        <taxon>Streptophyta</taxon>
        <taxon>Embryophyta</taxon>
        <taxon>Tracheophyta</taxon>
        <taxon>Spermatophyta</taxon>
        <taxon>Magnoliopsida</taxon>
        <taxon>eudicotyledons</taxon>
        <taxon>Gunneridae</taxon>
        <taxon>Pentapetalae</taxon>
        <taxon>asterids</taxon>
        <taxon>campanulids</taxon>
        <taxon>Asterales</taxon>
        <taxon>Asteraceae</taxon>
        <taxon>Asteroideae</taxon>
        <taxon>Anthemideae</taxon>
        <taxon>Artemisiinae</taxon>
        <taxon>Artemisia</taxon>
    </lineage>
</organism>
<reference evidence="11 12" key="1">
    <citation type="journal article" date="2018" name="Mol. Plant">
        <title>The genome of Artemisia annua provides insight into the evolution of Asteraceae family and artemisinin biosynthesis.</title>
        <authorList>
            <person name="Shen Q."/>
            <person name="Zhang L."/>
            <person name="Liao Z."/>
            <person name="Wang S."/>
            <person name="Yan T."/>
            <person name="Shi P."/>
            <person name="Liu M."/>
            <person name="Fu X."/>
            <person name="Pan Q."/>
            <person name="Wang Y."/>
            <person name="Lv Z."/>
            <person name="Lu X."/>
            <person name="Zhang F."/>
            <person name="Jiang W."/>
            <person name="Ma Y."/>
            <person name="Chen M."/>
            <person name="Hao X."/>
            <person name="Li L."/>
            <person name="Tang Y."/>
            <person name="Lv G."/>
            <person name="Zhou Y."/>
            <person name="Sun X."/>
            <person name="Brodelius P.E."/>
            <person name="Rose J.K.C."/>
            <person name="Tang K."/>
        </authorList>
    </citation>
    <scope>NUCLEOTIDE SEQUENCE [LARGE SCALE GENOMIC DNA]</scope>
    <source>
        <strain evidence="12">cv. Huhao1</strain>
        <tissue evidence="11">Leaf</tissue>
    </source>
</reference>
<evidence type="ECO:0000256" key="10">
    <source>
        <dbReference type="SAM" id="Phobius"/>
    </source>
</evidence>
<evidence type="ECO:0000256" key="5">
    <source>
        <dbReference type="ARBA" id="ARBA00022989"/>
    </source>
</evidence>
<evidence type="ECO:0000313" key="11">
    <source>
        <dbReference type="EMBL" id="PWA57392.1"/>
    </source>
</evidence>
<dbReference type="Pfam" id="PF11744">
    <property type="entry name" value="ALMT"/>
    <property type="match status" value="1"/>
</dbReference>
<dbReference type="InterPro" id="IPR020966">
    <property type="entry name" value="ALMT"/>
</dbReference>
<keyword evidence="6" id="KW-0406">Ion transport</keyword>
<dbReference type="AlphaFoldDB" id="A0A2U1M810"/>
<gene>
    <name evidence="11" type="ORF">CTI12_AA407970</name>
</gene>
<keyword evidence="4 10" id="KW-0812">Transmembrane</keyword>
<keyword evidence="12" id="KW-1185">Reference proteome</keyword>
<feature type="transmembrane region" description="Helical" evidence="10">
    <location>
        <begin position="82"/>
        <end position="101"/>
    </location>
</feature>
<dbReference type="EMBL" id="PKPP01006176">
    <property type="protein sequence ID" value="PWA57392.1"/>
    <property type="molecule type" value="Genomic_DNA"/>
</dbReference>
<proteinExistence type="inferred from homology"/>
<evidence type="ECO:0000256" key="7">
    <source>
        <dbReference type="ARBA" id="ARBA00023136"/>
    </source>
</evidence>
<protein>
    <submittedName>
        <fullName evidence="11">Aluminum activated malate transporter family protein</fullName>
    </submittedName>
</protein>
<feature type="transmembrane region" description="Helical" evidence="10">
    <location>
        <begin position="181"/>
        <end position="202"/>
    </location>
</feature>
<sequence length="321" mass="35671">MEIDASSPTPTSQNTFFTRLKSIVFLSCIKRAIVDIAKKIKKTGEDDPRRILHSFKVAFAITLVSLVYYLEPFYHGMGDAGMWAIMTVIVVFEYTVGATLCKGMNRGFATFLAGALGVAAEWFSDLFGPTALGIASFARFIPSMKRRYDYGLLIFILTFSLIAVSGYRVEKLIEMAHQRFSTIIFGGATGIVVSMCVCPVWAGEDLHKLTVLNMEKLASFLEGFGAEYYSISNEDDKSFLAAYKSVLNSKATEESLAVEELSNQARFKKTKDITSDKKEKRPFLSGGAIKPVNDEQNDQESITVTILSEEEIQQESKPDKK</sequence>
<dbReference type="Proteomes" id="UP000245207">
    <property type="component" value="Unassembled WGS sequence"/>
</dbReference>
<evidence type="ECO:0000256" key="6">
    <source>
        <dbReference type="ARBA" id="ARBA00023065"/>
    </source>
</evidence>
<keyword evidence="5 10" id="KW-1133">Transmembrane helix</keyword>
<evidence type="ECO:0000256" key="4">
    <source>
        <dbReference type="ARBA" id="ARBA00022692"/>
    </source>
</evidence>